<dbReference type="SUPFAM" id="SSF53955">
    <property type="entry name" value="Lysozyme-like"/>
    <property type="match status" value="1"/>
</dbReference>
<evidence type="ECO:0000256" key="5">
    <source>
        <dbReference type="ARBA" id="ARBA00007739"/>
    </source>
</evidence>
<evidence type="ECO:0000256" key="11">
    <source>
        <dbReference type="ARBA" id="ARBA00022676"/>
    </source>
</evidence>
<evidence type="ECO:0000259" key="28">
    <source>
        <dbReference type="Pfam" id="PF00912"/>
    </source>
</evidence>
<dbReference type="GO" id="GO:0071555">
    <property type="term" value="P:cell wall organization"/>
    <property type="evidence" value="ECO:0007669"/>
    <property type="project" value="UniProtKB-KW"/>
</dbReference>
<evidence type="ECO:0000256" key="12">
    <source>
        <dbReference type="ARBA" id="ARBA00022679"/>
    </source>
</evidence>
<keyword evidence="12" id="KW-0808">Transferase</keyword>
<dbReference type="Gene3D" id="1.10.3810.10">
    <property type="entry name" value="Biosynthetic peptidoglycan transglycosylase-like"/>
    <property type="match status" value="1"/>
</dbReference>
<dbReference type="InterPro" id="IPR001264">
    <property type="entry name" value="Glyco_trans_51"/>
</dbReference>
<protein>
    <recommendedName>
        <fullName evidence="7">Penicillin-binding protein 1A</fullName>
        <ecNumber evidence="24">2.4.99.28</ecNumber>
        <ecNumber evidence="6">3.4.16.4</ecNumber>
    </recommendedName>
</protein>
<evidence type="ECO:0000256" key="20">
    <source>
        <dbReference type="ARBA" id="ARBA00023251"/>
    </source>
</evidence>
<dbReference type="GO" id="GO:0009252">
    <property type="term" value="P:peptidoglycan biosynthetic process"/>
    <property type="evidence" value="ECO:0007669"/>
    <property type="project" value="UniProtKB-UniPathway"/>
</dbReference>
<dbReference type="GO" id="GO:0008658">
    <property type="term" value="F:penicillin binding"/>
    <property type="evidence" value="ECO:0007669"/>
    <property type="project" value="InterPro"/>
</dbReference>
<evidence type="ECO:0000256" key="19">
    <source>
        <dbReference type="ARBA" id="ARBA00023136"/>
    </source>
</evidence>
<dbReference type="InterPro" id="IPR023346">
    <property type="entry name" value="Lysozyme-like_dom_sf"/>
</dbReference>
<evidence type="ECO:0000256" key="25">
    <source>
        <dbReference type="ARBA" id="ARBA00049902"/>
    </source>
</evidence>
<keyword evidence="22" id="KW-0961">Cell wall biogenesis/degradation</keyword>
<evidence type="ECO:0000256" key="15">
    <source>
        <dbReference type="ARBA" id="ARBA00022960"/>
    </source>
</evidence>
<dbReference type="GO" id="GO:0009002">
    <property type="term" value="F:serine-type D-Ala-D-Ala carboxypeptidase activity"/>
    <property type="evidence" value="ECO:0007669"/>
    <property type="project" value="UniProtKB-EC"/>
</dbReference>
<comment type="pathway">
    <text evidence="26">Glycan biosynthesis.</text>
</comment>
<dbReference type="InterPro" id="IPR012338">
    <property type="entry name" value="Beta-lactam/transpept-like"/>
</dbReference>
<evidence type="ECO:0000256" key="26">
    <source>
        <dbReference type="ARBA" id="ARBA00060592"/>
    </source>
</evidence>
<evidence type="ECO:0000256" key="21">
    <source>
        <dbReference type="ARBA" id="ARBA00023268"/>
    </source>
</evidence>
<dbReference type="InterPro" id="IPR036950">
    <property type="entry name" value="PBP_transglycosylase"/>
</dbReference>
<comment type="similarity">
    <text evidence="4">In the C-terminal section; belongs to the transpeptidase family.</text>
</comment>
<dbReference type="GO" id="GO:0030288">
    <property type="term" value="C:outer membrane-bounded periplasmic space"/>
    <property type="evidence" value="ECO:0007669"/>
    <property type="project" value="TreeGrafter"/>
</dbReference>
<keyword evidence="10" id="KW-0645">Protease</keyword>
<dbReference type="AlphaFoldDB" id="A0A1T4KQ32"/>
<evidence type="ECO:0000256" key="24">
    <source>
        <dbReference type="ARBA" id="ARBA00044770"/>
    </source>
</evidence>
<evidence type="ECO:0000256" key="10">
    <source>
        <dbReference type="ARBA" id="ARBA00022670"/>
    </source>
</evidence>
<dbReference type="OrthoDB" id="9766909at2"/>
<keyword evidence="19" id="KW-0472">Membrane</keyword>
<keyword evidence="30" id="KW-1185">Reference proteome</keyword>
<dbReference type="FunFam" id="1.10.3810.10:FF:000001">
    <property type="entry name" value="Penicillin-binding protein 1A"/>
    <property type="match status" value="1"/>
</dbReference>
<keyword evidence="9" id="KW-0121">Carboxypeptidase</keyword>
<dbReference type="Pfam" id="PF00912">
    <property type="entry name" value="Transgly"/>
    <property type="match status" value="1"/>
</dbReference>
<feature type="domain" description="Penicillin-binding protein transpeptidase" evidence="27">
    <location>
        <begin position="332"/>
        <end position="597"/>
    </location>
</feature>
<dbReference type="GO" id="GO:0005886">
    <property type="term" value="C:plasma membrane"/>
    <property type="evidence" value="ECO:0007669"/>
    <property type="project" value="UniProtKB-SubCell"/>
</dbReference>
<dbReference type="GO" id="GO:0006508">
    <property type="term" value="P:proteolysis"/>
    <property type="evidence" value="ECO:0007669"/>
    <property type="project" value="UniProtKB-KW"/>
</dbReference>
<evidence type="ECO:0000256" key="3">
    <source>
        <dbReference type="ARBA" id="ARBA00004752"/>
    </source>
</evidence>
<evidence type="ECO:0000256" key="17">
    <source>
        <dbReference type="ARBA" id="ARBA00022984"/>
    </source>
</evidence>
<evidence type="ECO:0000256" key="1">
    <source>
        <dbReference type="ARBA" id="ARBA00002624"/>
    </source>
</evidence>
<evidence type="ECO:0000256" key="4">
    <source>
        <dbReference type="ARBA" id="ARBA00007090"/>
    </source>
</evidence>
<dbReference type="Gene3D" id="3.40.710.10">
    <property type="entry name" value="DD-peptidase/beta-lactamase superfamily"/>
    <property type="match status" value="1"/>
</dbReference>
<evidence type="ECO:0000256" key="8">
    <source>
        <dbReference type="ARBA" id="ARBA00022475"/>
    </source>
</evidence>
<name>A0A1T4KQ32_9FIRM</name>
<dbReference type="InterPro" id="IPR050396">
    <property type="entry name" value="Glycosyltr_51/Transpeptidase"/>
</dbReference>
<comment type="catalytic activity">
    <reaction evidence="23">
        <text>Preferential cleavage: (Ac)2-L-Lys-D-Ala-|-D-Ala. Also transpeptidation of peptidyl-alanyl moieties that are N-acyl substituents of D-alanine.</text>
        <dbReference type="EC" id="3.4.16.4"/>
    </reaction>
</comment>
<evidence type="ECO:0000256" key="2">
    <source>
        <dbReference type="ARBA" id="ARBA00004401"/>
    </source>
</evidence>
<dbReference type="UniPathway" id="UPA00219"/>
<reference evidence="29 30" key="1">
    <citation type="submission" date="2017-02" db="EMBL/GenBank/DDBJ databases">
        <authorList>
            <person name="Peterson S.W."/>
        </authorList>
    </citation>
    <scope>NUCLEOTIDE SEQUENCE [LARGE SCALE GENOMIC DNA]</scope>
    <source>
        <strain evidence="29 30">DSM 15102</strain>
    </source>
</reference>
<proteinExistence type="inferred from homology"/>
<feature type="domain" description="Glycosyl transferase family 51" evidence="28">
    <location>
        <begin position="45"/>
        <end position="219"/>
    </location>
</feature>
<comment type="catalytic activity">
    <reaction evidence="25">
        <text>[GlcNAc-(1-&gt;4)-Mur2Ac(oyl-L-Ala-gamma-D-Glu-L-Lys-D-Ala-D-Ala)](n)-di-trans,octa-cis-undecaprenyl diphosphate + beta-D-GlcNAc-(1-&gt;4)-Mur2Ac(oyl-L-Ala-gamma-D-Glu-L-Lys-D-Ala-D-Ala)-di-trans,octa-cis-undecaprenyl diphosphate = [GlcNAc-(1-&gt;4)-Mur2Ac(oyl-L-Ala-gamma-D-Glu-L-Lys-D-Ala-D-Ala)](n+1)-di-trans,octa-cis-undecaprenyl diphosphate + di-trans,octa-cis-undecaprenyl diphosphate + H(+)</text>
        <dbReference type="Rhea" id="RHEA:23708"/>
        <dbReference type="Rhea" id="RHEA-COMP:9602"/>
        <dbReference type="Rhea" id="RHEA-COMP:9603"/>
        <dbReference type="ChEBI" id="CHEBI:15378"/>
        <dbReference type="ChEBI" id="CHEBI:58405"/>
        <dbReference type="ChEBI" id="CHEBI:60033"/>
        <dbReference type="ChEBI" id="CHEBI:78435"/>
        <dbReference type="EC" id="2.4.99.28"/>
    </reaction>
</comment>
<evidence type="ECO:0000256" key="22">
    <source>
        <dbReference type="ARBA" id="ARBA00023316"/>
    </source>
</evidence>
<keyword evidence="20" id="KW-0046">Antibiotic resistance</keyword>
<dbReference type="GO" id="GO:0046677">
    <property type="term" value="P:response to antibiotic"/>
    <property type="evidence" value="ECO:0007669"/>
    <property type="project" value="UniProtKB-KW"/>
</dbReference>
<evidence type="ECO:0000256" key="23">
    <source>
        <dbReference type="ARBA" id="ARBA00034000"/>
    </source>
</evidence>
<sequence length="728" mass="82258">MKKIKVLLIGFILMIILTGCSFEGLNISDYEYHPKQKSLIYSSDQQLIGEVYNENRTYTELDKIPKDLQKAIIAVEDSRFYSHHGFDPIRIVKSALVNLKEGELEQGGSTITQQVAKNLFLTHEKTFSRKIKEIIYAIQLEHKYSKHKILEIYLNEIYLGQNTYGVQEASRKYFHKNVWELSLGESALIAGLPQAPSAYDPTKHFDRAKNRQEIVLDRMVATGNITPEQANKAKQEKIIIADGVDHQITEKYPEENQHFVRQVVNQLTNYIADNMENQEELSKEELKKRAEYQLQTGGYKIYTTLDTSIQEQAIDAIRNGIVSNGLGESANGALVSIEPSTGKVVAYYGGKTDIDMGKQPRQPGSTIKPLYYAGAMNEQLMDSNTLILDEPTEFPGGYKPKNYGGKYMGYATTREALVHSLNNASVKVMQSLGIKNTMEYLKEYGIDTLTKEDYHLATALGGMSKGITPLDMANAYSIFANDGVYKEAYFIEKVEDMRGNIVYSKKEQQLNTRQVLSENTAKEIQDILTDVVNRGMGKSARLSYYTAGKTGTSNDNKDLWFVGFVKPLATSVWLGNEKNFSLQGGSGISARIYQNYMSNVIKKGLISTNDLEKVTTYDDTIKISILLPDKNINQMEEITEEDITDIVIPAGEISYFKDQIVEKVEIDKKTGKKFVEDHCPEENKEIKIYPEGQSPKEECDDPHIFDKFKNLAPWHNQEKSQGKDKISA</sequence>
<dbReference type="NCBIfam" id="TIGR02074">
    <property type="entry name" value="PBP_1a_fam"/>
    <property type="match status" value="1"/>
</dbReference>
<comment type="function">
    <text evidence="1">Cell wall formation. Synthesis of cross-linked peptidoglycan from the lipid intermediates. The enzyme has a penicillin-insensitive transglycosylase N-terminal domain (formation of linear glycan strands) and a penicillin-sensitive transpeptidase C-terminal domain (cross-linking of the peptide subunits).</text>
</comment>
<organism evidence="29 30">
    <name type="scientific">Garciella nitratireducens DSM 15102</name>
    <dbReference type="NCBI Taxonomy" id="1121911"/>
    <lineage>
        <taxon>Bacteria</taxon>
        <taxon>Bacillati</taxon>
        <taxon>Bacillota</taxon>
        <taxon>Clostridia</taxon>
        <taxon>Eubacteriales</taxon>
        <taxon>Eubacteriaceae</taxon>
        <taxon>Garciella</taxon>
    </lineage>
</organism>
<evidence type="ECO:0000256" key="18">
    <source>
        <dbReference type="ARBA" id="ARBA00022989"/>
    </source>
</evidence>
<dbReference type="PROSITE" id="PS51257">
    <property type="entry name" value="PROKAR_LIPOPROTEIN"/>
    <property type="match status" value="1"/>
</dbReference>
<keyword evidence="14" id="KW-0378">Hydrolase</keyword>
<evidence type="ECO:0000313" key="29">
    <source>
        <dbReference type="EMBL" id="SJZ44447.1"/>
    </source>
</evidence>
<evidence type="ECO:0000256" key="13">
    <source>
        <dbReference type="ARBA" id="ARBA00022692"/>
    </source>
</evidence>
<evidence type="ECO:0000256" key="9">
    <source>
        <dbReference type="ARBA" id="ARBA00022645"/>
    </source>
</evidence>
<gene>
    <name evidence="29" type="ORF">SAMN02745973_00648</name>
</gene>
<keyword evidence="18" id="KW-1133">Transmembrane helix</keyword>
<dbReference type="EMBL" id="FUWV01000002">
    <property type="protein sequence ID" value="SJZ44447.1"/>
    <property type="molecule type" value="Genomic_DNA"/>
</dbReference>
<comment type="similarity">
    <text evidence="5">In the N-terminal section; belongs to the glycosyltransferase 51 family.</text>
</comment>
<evidence type="ECO:0000259" key="27">
    <source>
        <dbReference type="Pfam" id="PF00905"/>
    </source>
</evidence>
<comment type="subcellular location">
    <subcellularLocation>
        <location evidence="2">Cell membrane</location>
        <topology evidence="2">Single-pass type II membrane protein</topology>
    </subcellularLocation>
</comment>
<keyword evidence="11" id="KW-0328">Glycosyltransferase</keyword>
<evidence type="ECO:0000256" key="6">
    <source>
        <dbReference type="ARBA" id="ARBA00012448"/>
    </source>
</evidence>
<evidence type="ECO:0000256" key="7">
    <source>
        <dbReference type="ARBA" id="ARBA00018638"/>
    </source>
</evidence>
<evidence type="ECO:0000256" key="16">
    <source>
        <dbReference type="ARBA" id="ARBA00022968"/>
    </source>
</evidence>
<dbReference type="GO" id="GO:0008955">
    <property type="term" value="F:peptidoglycan glycosyltransferase activity"/>
    <property type="evidence" value="ECO:0007669"/>
    <property type="project" value="UniProtKB-EC"/>
</dbReference>
<dbReference type="GO" id="GO:0008360">
    <property type="term" value="P:regulation of cell shape"/>
    <property type="evidence" value="ECO:0007669"/>
    <property type="project" value="UniProtKB-KW"/>
</dbReference>
<keyword evidence="15" id="KW-0133">Cell shape</keyword>
<dbReference type="RefSeq" id="WP_087678072.1">
    <property type="nucleotide sequence ID" value="NZ_FUWV01000002.1"/>
</dbReference>
<dbReference type="SUPFAM" id="SSF56601">
    <property type="entry name" value="beta-lactamase/transpeptidase-like"/>
    <property type="match status" value="1"/>
</dbReference>
<dbReference type="Pfam" id="PF00905">
    <property type="entry name" value="Transpeptidase"/>
    <property type="match status" value="1"/>
</dbReference>
<keyword evidence="16" id="KW-0735">Signal-anchor</keyword>
<dbReference type="Proteomes" id="UP000196365">
    <property type="component" value="Unassembled WGS sequence"/>
</dbReference>
<keyword evidence="13" id="KW-0812">Transmembrane</keyword>
<evidence type="ECO:0000256" key="14">
    <source>
        <dbReference type="ARBA" id="ARBA00022801"/>
    </source>
</evidence>
<keyword evidence="17" id="KW-0573">Peptidoglycan synthesis</keyword>
<keyword evidence="8" id="KW-1003">Cell membrane</keyword>
<dbReference type="InterPro" id="IPR001460">
    <property type="entry name" value="PCN-bd_Tpept"/>
</dbReference>
<accession>A0A1T4KQ32</accession>
<dbReference type="PANTHER" id="PTHR32282:SF11">
    <property type="entry name" value="PENICILLIN-BINDING PROTEIN 1B"/>
    <property type="match status" value="1"/>
</dbReference>
<dbReference type="EC" id="3.4.16.4" evidence="6"/>
<evidence type="ECO:0000313" key="30">
    <source>
        <dbReference type="Proteomes" id="UP000196365"/>
    </source>
</evidence>
<keyword evidence="21" id="KW-0511">Multifunctional enzyme</keyword>
<dbReference type="PANTHER" id="PTHR32282">
    <property type="entry name" value="BINDING PROTEIN TRANSPEPTIDASE, PUTATIVE-RELATED"/>
    <property type="match status" value="1"/>
</dbReference>
<dbReference type="EC" id="2.4.99.28" evidence="24"/>
<comment type="pathway">
    <text evidence="3">Cell wall biogenesis; peptidoglycan biosynthesis.</text>
</comment>